<name>A0A4P9X6R3_9FUNG</name>
<dbReference type="PANTHER" id="PTHR10977:SF3">
    <property type="entry name" value="DIPHOSPHOMEVALONATE DECARBOXYLASE"/>
    <property type="match status" value="1"/>
</dbReference>
<dbReference type="EMBL" id="ML014194">
    <property type="protein sequence ID" value="RKP00897.1"/>
    <property type="molecule type" value="Genomic_DNA"/>
</dbReference>
<evidence type="ECO:0000256" key="4">
    <source>
        <dbReference type="ARBA" id="ARBA00022516"/>
    </source>
</evidence>
<dbReference type="NCBIfam" id="TIGR01240">
    <property type="entry name" value="mevDPdecarb"/>
    <property type="match status" value="1"/>
</dbReference>
<dbReference type="GO" id="GO:0005829">
    <property type="term" value="C:cytosol"/>
    <property type="evidence" value="ECO:0007669"/>
    <property type="project" value="InterPro"/>
</dbReference>
<feature type="domain" description="Mvd1 C-terminal" evidence="13">
    <location>
        <begin position="193"/>
        <end position="309"/>
    </location>
</feature>
<sequence length="309" mass="32811">APVNIAVVKYWGKRDTDRYLPTNSSLSGTLDMARLASTTTIHLFPPATAADAGADDRFELDGAAHAVTPRMARVIAEVRQAAAAHYGAHSAQATGRLAIHSANNFPTAAGLASSASGYAALAYALCHLLGLEMSPSEISAIARLGSGSACRSLFGGWVRWAMGDPALDHTVEGPRQSIASPVVDAAHWPQVQALICVVSAGMKSVASTRGMQQTVATSALFAERVRQVPDTMHAMETALVARDFEAFAQLTMRESNQFHATCLDTQPPIHYLVDTSFRIIDFVHAFNAHAGEAVVAYTFDAGPNAVLYF</sequence>
<keyword evidence="6" id="KW-0067">ATP-binding</keyword>
<evidence type="ECO:0000256" key="10">
    <source>
        <dbReference type="ARBA" id="ARBA00023166"/>
    </source>
</evidence>
<dbReference type="PIRSF" id="PIRSF015950">
    <property type="entry name" value="Mev_P_decrbx"/>
    <property type="match status" value="1"/>
</dbReference>
<feature type="domain" description="Diphosphomevalonate decarboxylase-like N-terminal" evidence="14">
    <location>
        <begin position="1"/>
        <end position="165"/>
    </location>
</feature>
<evidence type="ECO:0000259" key="14">
    <source>
        <dbReference type="Pfam" id="PF22700"/>
    </source>
</evidence>
<keyword evidence="7" id="KW-0752">Steroid biosynthesis</keyword>
<reference evidence="16" key="1">
    <citation type="journal article" date="2018" name="Nat. Microbiol.">
        <title>Leveraging single-cell genomics to expand the fungal tree of life.</title>
        <authorList>
            <person name="Ahrendt S.R."/>
            <person name="Quandt C.A."/>
            <person name="Ciobanu D."/>
            <person name="Clum A."/>
            <person name="Salamov A."/>
            <person name="Andreopoulos B."/>
            <person name="Cheng J.F."/>
            <person name="Woyke T."/>
            <person name="Pelin A."/>
            <person name="Henrissat B."/>
            <person name="Reynolds N.K."/>
            <person name="Benny G.L."/>
            <person name="Smith M.E."/>
            <person name="James T.Y."/>
            <person name="Grigoriev I.V."/>
        </authorList>
    </citation>
    <scope>NUCLEOTIDE SEQUENCE [LARGE SCALE GENOMIC DNA]</scope>
    <source>
        <strain evidence="16">ATCC 52028</strain>
    </source>
</reference>
<dbReference type="EC" id="4.1.1.33" evidence="3"/>
<evidence type="ECO:0000256" key="8">
    <source>
        <dbReference type="ARBA" id="ARBA00023011"/>
    </source>
</evidence>
<keyword evidence="9" id="KW-0443">Lipid metabolism</keyword>
<evidence type="ECO:0000256" key="5">
    <source>
        <dbReference type="ARBA" id="ARBA00022741"/>
    </source>
</evidence>
<dbReference type="SUPFAM" id="SSF55060">
    <property type="entry name" value="GHMP Kinase, C-terminal domain"/>
    <property type="match status" value="1"/>
</dbReference>
<dbReference type="InterPro" id="IPR036554">
    <property type="entry name" value="GHMP_kinase_C_sf"/>
</dbReference>
<dbReference type="InterPro" id="IPR041431">
    <property type="entry name" value="Mvd1_C"/>
</dbReference>
<evidence type="ECO:0000313" key="15">
    <source>
        <dbReference type="EMBL" id="RKP00897.1"/>
    </source>
</evidence>
<dbReference type="GO" id="GO:0019287">
    <property type="term" value="P:isopentenyl diphosphate biosynthetic process, mevalonate pathway"/>
    <property type="evidence" value="ECO:0007669"/>
    <property type="project" value="UniProtKB-UniPathway"/>
</dbReference>
<dbReference type="Gene3D" id="3.30.70.890">
    <property type="entry name" value="GHMP kinase, C-terminal domain"/>
    <property type="match status" value="1"/>
</dbReference>
<dbReference type="Gene3D" id="3.30.230.10">
    <property type="match status" value="1"/>
</dbReference>
<comment type="similarity">
    <text evidence="2">Belongs to the diphosphomevalonate decarboxylase family.</text>
</comment>
<dbReference type="InterPro" id="IPR014721">
    <property type="entry name" value="Ribsml_uS5_D2-typ_fold_subgr"/>
</dbReference>
<dbReference type="GO" id="GO:0005524">
    <property type="term" value="F:ATP binding"/>
    <property type="evidence" value="ECO:0007669"/>
    <property type="project" value="UniProtKB-KW"/>
</dbReference>
<evidence type="ECO:0000256" key="2">
    <source>
        <dbReference type="ARBA" id="ARBA00008831"/>
    </source>
</evidence>
<comment type="pathway">
    <text evidence="1">Isoprenoid biosynthesis; isopentenyl diphosphate biosynthesis via mevalonate pathway; isopentenyl diphosphate from (R)-mevalonate: step 3/3.</text>
</comment>
<proteinExistence type="inferred from homology"/>
<keyword evidence="5" id="KW-0547">Nucleotide-binding</keyword>
<evidence type="ECO:0000256" key="3">
    <source>
        <dbReference type="ARBA" id="ARBA00012296"/>
    </source>
</evidence>
<dbReference type="InterPro" id="IPR053859">
    <property type="entry name" value="MVD-like_N"/>
</dbReference>
<dbReference type="AlphaFoldDB" id="A0A4P9X6R3"/>
<evidence type="ECO:0000313" key="16">
    <source>
        <dbReference type="Proteomes" id="UP000274922"/>
    </source>
</evidence>
<feature type="non-terminal residue" evidence="15">
    <location>
        <position position="1"/>
    </location>
</feature>
<dbReference type="UniPathway" id="UPA00057">
    <property type="reaction ID" value="UER00100"/>
</dbReference>
<keyword evidence="8" id="KW-0756">Sterol biosynthesis</keyword>
<evidence type="ECO:0000256" key="11">
    <source>
        <dbReference type="ARBA" id="ARBA00023221"/>
    </source>
</evidence>
<dbReference type="Proteomes" id="UP000274922">
    <property type="component" value="Unassembled WGS sequence"/>
</dbReference>
<feature type="non-terminal residue" evidence="15">
    <location>
        <position position="309"/>
    </location>
</feature>
<dbReference type="Pfam" id="PF18376">
    <property type="entry name" value="MDD_C"/>
    <property type="match status" value="1"/>
</dbReference>
<evidence type="ECO:0000256" key="9">
    <source>
        <dbReference type="ARBA" id="ARBA00023098"/>
    </source>
</evidence>
<dbReference type="GO" id="GO:0016126">
    <property type="term" value="P:sterol biosynthetic process"/>
    <property type="evidence" value="ECO:0007669"/>
    <property type="project" value="UniProtKB-KW"/>
</dbReference>
<evidence type="ECO:0000256" key="12">
    <source>
        <dbReference type="ARBA" id="ARBA00023239"/>
    </source>
</evidence>
<dbReference type="OrthoDB" id="10253702at2759"/>
<dbReference type="InterPro" id="IPR005935">
    <property type="entry name" value="Mev_decarb"/>
</dbReference>
<dbReference type="Pfam" id="PF22700">
    <property type="entry name" value="MVD-like_N"/>
    <property type="match status" value="1"/>
</dbReference>
<evidence type="ECO:0000256" key="6">
    <source>
        <dbReference type="ARBA" id="ARBA00022840"/>
    </source>
</evidence>
<keyword evidence="4" id="KW-0444">Lipid biosynthesis</keyword>
<evidence type="ECO:0000259" key="13">
    <source>
        <dbReference type="Pfam" id="PF18376"/>
    </source>
</evidence>
<dbReference type="SUPFAM" id="SSF54211">
    <property type="entry name" value="Ribosomal protein S5 domain 2-like"/>
    <property type="match status" value="1"/>
</dbReference>
<dbReference type="GO" id="GO:0004163">
    <property type="term" value="F:diphosphomevalonate decarboxylase activity"/>
    <property type="evidence" value="ECO:0007669"/>
    <property type="project" value="UniProtKB-EC"/>
</dbReference>
<dbReference type="InterPro" id="IPR020568">
    <property type="entry name" value="Ribosomal_Su5_D2-typ_SF"/>
</dbReference>
<organism evidence="15 16">
    <name type="scientific">Caulochytrium protostelioides</name>
    <dbReference type="NCBI Taxonomy" id="1555241"/>
    <lineage>
        <taxon>Eukaryota</taxon>
        <taxon>Fungi</taxon>
        <taxon>Fungi incertae sedis</taxon>
        <taxon>Chytridiomycota</taxon>
        <taxon>Chytridiomycota incertae sedis</taxon>
        <taxon>Chytridiomycetes</taxon>
        <taxon>Caulochytriales</taxon>
        <taxon>Caulochytriaceae</taxon>
        <taxon>Caulochytrium</taxon>
    </lineage>
</organism>
<keyword evidence="10" id="KW-1207">Sterol metabolism</keyword>
<dbReference type="PANTHER" id="PTHR10977">
    <property type="entry name" value="DIPHOSPHOMEVALONATE DECARBOXYLASE"/>
    <property type="match status" value="1"/>
</dbReference>
<protein>
    <recommendedName>
        <fullName evidence="3">diphosphomevalonate decarboxylase</fullName>
        <ecNumber evidence="3">4.1.1.33</ecNumber>
    </recommendedName>
</protein>
<accession>A0A4P9X6R3</accession>
<dbReference type="InterPro" id="IPR029765">
    <property type="entry name" value="Mev_diP_decarb"/>
</dbReference>
<keyword evidence="16" id="KW-1185">Reference proteome</keyword>
<keyword evidence="12" id="KW-0456">Lyase</keyword>
<keyword evidence="11" id="KW-0753">Steroid metabolism</keyword>
<evidence type="ECO:0000256" key="7">
    <source>
        <dbReference type="ARBA" id="ARBA00022955"/>
    </source>
</evidence>
<evidence type="ECO:0000256" key="1">
    <source>
        <dbReference type="ARBA" id="ARBA00005055"/>
    </source>
</evidence>
<gene>
    <name evidence="15" type="ORF">CXG81DRAFT_7108</name>
</gene>
<dbReference type="STRING" id="1555241.A0A4P9X6R3"/>